<proteinExistence type="predicted"/>
<organism evidence="1 2">
    <name type="scientific">Ovis aries</name>
    <name type="common">Sheep</name>
    <dbReference type="NCBI Taxonomy" id="9940"/>
    <lineage>
        <taxon>Eukaryota</taxon>
        <taxon>Metazoa</taxon>
        <taxon>Chordata</taxon>
        <taxon>Craniata</taxon>
        <taxon>Vertebrata</taxon>
        <taxon>Euteleostomi</taxon>
        <taxon>Mammalia</taxon>
        <taxon>Eutheria</taxon>
        <taxon>Laurasiatheria</taxon>
        <taxon>Artiodactyla</taxon>
        <taxon>Ruminantia</taxon>
        <taxon>Pecora</taxon>
        <taxon>Bovidae</taxon>
        <taxon>Caprinae</taxon>
        <taxon>Ovis</taxon>
    </lineage>
</organism>
<evidence type="ECO:0000313" key="1">
    <source>
        <dbReference type="EMBL" id="KAG5212622.1"/>
    </source>
</evidence>
<gene>
    <name evidence="1" type="ORF">JEQ12_015051</name>
</gene>
<dbReference type="EMBL" id="JAEMGP010000003">
    <property type="protein sequence ID" value="KAG5212622.1"/>
    <property type="molecule type" value="Genomic_DNA"/>
</dbReference>
<sequence length="131" mass="14465">MDHATWAGEGKDQKNLDDSASCWTQCEPLTTSISCLHSLVLSLFSEVTSKRVGQILVSSFFSSCLWTWWYEDVISGTTAAFCGHEIQDISSEMFSKPTAISSCSRNSGFHPQRFGEAKHPVKMVLAVKGCH</sequence>
<dbReference type="Proteomes" id="UP000664991">
    <property type="component" value="Unassembled WGS sequence"/>
</dbReference>
<accession>A0A836AKE2</accession>
<name>A0A836AKE2_SHEEP</name>
<reference evidence="1 2" key="1">
    <citation type="submission" date="2020-12" db="EMBL/GenBank/DDBJ databases">
        <title>De novo assembly of Tibetan sheep genome.</title>
        <authorList>
            <person name="Li X."/>
        </authorList>
    </citation>
    <scope>NUCLEOTIDE SEQUENCE [LARGE SCALE GENOMIC DNA]</scope>
    <source>
        <tissue evidence="1">Heart</tissue>
    </source>
</reference>
<comment type="caution">
    <text evidence="1">The sequence shown here is derived from an EMBL/GenBank/DDBJ whole genome shotgun (WGS) entry which is preliminary data.</text>
</comment>
<evidence type="ECO:0000313" key="2">
    <source>
        <dbReference type="Proteomes" id="UP000664991"/>
    </source>
</evidence>
<dbReference type="AlphaFoldDB" id="A0A836AKE2"/>
<protein>
    <submittedName>
        <fullName evidence="1">Uncharacterized protein</fullName>
    </submittedName>
</protein>